<comment type="caution">
    <text evidence="1">The sequence shown here is derived from an EMBL/GenBank/DDBJ whole genome shotgun (WGS) entry which is preliminary data.</text>
</comment>
<dbReference type="Proteomes" id="UP000289152">
    <property type="component" value="Unassembled WGS sequence"/>
</dbReference>
<organism evidence="1 2">
    <name type="scientific">Tremella mesenterica</name>
    <name type="common">Jelly fungus</name>
    <dbReference type="NCBI Taxonomy" id="5217"/>
    <lineage>
        <taxon>Eukaryota</taxon>
        <taxon>Fungi</taxon>
        <taxon>Dikarya</taxon>
        <taxon>Basidiomycota</taxon>
        <taxon>Agaricomycotina</taxon>
        <taxon>Tremellomycetes</taxon>
        <taxon>Tremellales</taxon>
        <taxon>Tremellaceae</taxon>
        <taxon>Tremella</taxon>
    </lineage>
</organism>
<gene>
    <name evidence="1" type="ORF">M231_07707</name>
</gene>
<dbReference type="InParanoid" id="A0A4Q1B8G0"/>
<dbReference type="VEuPathDB" id="FungiDB:TREMEDRAFT_64111"/>
<keyword evidence="2" id="KW-1185">Reference proteome</keyword>
<evidence type="ECO:0000313" key="2">
    <source>
        <dbReference type="Proteomes" id="UP000289152"/>
    </source>
</evidence>
<name>A0A4Q1B8G0_TREME</name>
<protein>
    <submittedName>
        <fullName evidence="1">Uncharacterized protein</fullName>
    </submittedName>
</protein>
<dbReference type="AlphaFoldDB" id="A0A4Q1B8G0"/>
<accession>A0A4Q1B8G0</accession>
<sequence>MSIAYPSTAGTVGSMEEEEFKGSNSFDYGILDFRTGNQVVDLSTDQPGVHFHHVPDILTGDPGKSVLLLSSWTAANGKGDPRFRQEITLIYCTQVTSPLDPTKVYDVCMQKLCEVMFSRHYSLKRVAEAVSDSLRIDHAVIGVLKLKNTLYHGQGRLVINDTSMKWISADPTQPHTDFGGWDMTFGKISFPKCDIRLYSNGTPGVSCRLIPGALKSDVKNLQSVTIISGTWEPQEGEGMMTNKSVNDCLQTNGWKRLQRFRVDSDIQSINGNDPRSYLRFEINTFTESSLPLDPLKVAKIHALVWAVMSPTDLEGCNPDEMSCKLASKMQKELNDERSLTSPQDMVVPADWFTMVTAEESGFCWVTPEGVDVSRGLDG</sequence>
<proteinExistence type="predicted"/>
<reference evidence="1 2" key="1">
    <citation type="submission" date="2016-06" db="EMBL/GenBank/DDBJ databases">
        <title>Evolution of pathogenesis and genome organization in the Tremellales.</title>
        <authorList>
            <person name="Cuomo C."/>
            <person name="Litvintseva A."/>
            <person name="Heitman J."/>
            <person name="Chen Y."/>
            <person name="Sun S."/>
            <person name="Springer D."/>
            <person name="Dromer F."/>
            <person name="Young S."/>
            <person name="Zeng Q."/>
            <person name="Chapman S."/>
            <person name="Gujja S."/>
            <person name="Saif S."/>
            <person name="Birren B."/>
        </authorList>
    </citation>
    <scope>NUCLEOTIDE SEQUENCE [LARGE SCALE GENOMIC DNA]</scope>
    <source>
        <strain evidence="1 2">ATCC 28783</strain>
    </source>
</reference>
<dbReference type="EMBL" id="SDIL01000163">
    <property type="protein sequence ID" value="RXK35029.1"/>
    <property type="molecule type" value="Genomic_DNA"/>
</dbReference>
<evidence type="ECO:0000313" key="1">
    <source>
        <dbReference type="EMBL" id="RXK35029.1"/>
    </source>
</evidence>